<dbReference type="InterPro" id="IPR045570">
    <property type="entry name" value="Metalloprtase-TldD/E_cen_dom"/>
</dbReference>
<evidence type="ECO:0000259" key="2">
    <source>
        <dbReference type="Pfam" id="PF01523"/>
    </source>
</evidence>
<dbReference type="Proteomes" id="UP001597452">
    <property type="component" value="Unassembled WGS sequence"/>
</dbReference>
<name>A0ABW5Q895_9BACI</name>
<dbReference type="Pfam" id="PF01523">
    <property type="entry name" value="PmbA_TldD_1st"/>
    <property type="match status" value="1"/>
</dbReference>
<dbReference type="RefSeq" id="WP_377327626.1">
    <property type="nucleotide sequence ID" value="NZ_JBHUMZ010000013.1"/>
</dbReference>
<dbReference type="Pfam" id="PF19289">
    <property type="entry name" value="PmbA_TldD_3rd"/>
    <property type="match status" value="1"/>
</dbReference>
<dbReference type="Gene3D" id="3.30.2290.10">
    <property type="entry name" value="PmbA/TldD superfamily"/>
    <property type="match status" value="1"/>
</dbReference>
<evidence type="ECO:0000313" key="6">
    <source>
        <dbReference type="Proteomes" id="UP001597452"/>
    </source>
</evidence>
<dbReference type="InterPro" id="IPR035068">
    <property type="entry name" value="TldD/PmbA_N"/>
</dbReference>
<dbReference type="InterPro" id="IPR047657">
    <property type="entry name" value="PmbA"/>
</dbReference>
<dbReference type="InterPro" id="IPR036059">
    <property type="entry name" value="TldD/PmbA_sf"/>
</dbReference>
<protein>
    <submittedName>
        <fullName evidence="5">TldD/PmbA family protein</fullName>
    </submittedName>
</protein>
<comment type="caution">
    <text evidence="5">The sequence shown here is derived from an EMBL/GenBank/DDBJ whole genome shotgun (WGS) entry which is preliminary data.</text>
</comment>
<feature type="domain" description="Metalloprotease TldD/E central" evidence="4">
    <location>
        <begin position="118"/>
        <end position="215"/>
    </location>
</feature>
<dbReference type="SUPFAM" id="SSF111283">
    <property type="entry name" value="Putative modulator of DNA gyrase, PmbA/TldD"/>
    <property type="match status" value="1"/>
</dbReference>
<proteinExistence type="inferred from homology"/>
<comment type="similarity">
    <text evidence="1">Belongs to the peptidase U62 family.</text>
</comment>
<reference evidence="6" key="1">
    <citation type="journal article" date="2019" name="Int. J. Syst. Evol. Microbiol.">
        <title>The Global Catalogue of Microorganisms (GCM) 10K type strain sequencing project: providing services to taxonomists for standard genome sequencing and annotation.</title>
        <authorList>
            <consortium name="The Broad Institute Genomics Platform"/>
            <consortium name="The Broad Institute Genome Sequencing Center for Infectious Disease"/>
            <person name="Wu L."/>
            <person name="Ma J."/>
        </authorList>
    </citation>
    <scope>NUCLEOTIDE SEQUENCE [LARGE SCALE GENOMIC DNA]</scope>
    <source>
        <strain evidence="6">TISTR 1571</strain>
    </source>
</reference>
<dbReference type="Pfam" id="PF19290">
    <property type="entry name" value="PmbA_TldD_2nd"/>
    <property type="match status" value="1"/>
</dbReference>
<dbReference type="PANTHER" id="PTHR43421:SF1">
    <property type="entry name" value="METALLOPROTEASE PMBA"/>
    <property type="match status" value="1"/>
</dbReference>
<organism evidence="5 6">
    <name type="scientific">Piscibacillus salipiscarius</name>
    <dbReference type="NCBI Taxonomy" id="299480"/>
    <lineage>
        <taxon>Bacteria</taxon>
        <taxon>Bacillati</taxon>
        <taxon>Bacillota</taxon>
        <taxon>Bacilli</taxon>
        <taxon>Bacillales</taxon>
        <taxon>Bacillaceae</taxon>
        <taxon>Piscibacillus</taxon>
    </lineage>
</organism>
<feature type="domain" description="Metalloprotease TldD/E N-terminal" evidence="2">
    <location>
        <begin position="22"/>
        <end position="86"/>
    </location>
</feature>
<feature type="domain" description="Metalloprotease TldD/E C-terminal" evidence="3">
    <location>
        <begin position="225"/>
        <end position="446"/>
    </location>
</feature>
<gene>
    <name evidence="5" type="ORF">ACFSW4_04165</name>
</gene>
<accession>A0ABW5Q895</accession>
<dbReference type="InterPro" id="IPR002510">
    <property type="entry name" value="Metalloprtase-TldD/E_N"/>
</dbReference>
<dbReference type="PANTHER" id="PTHR43421">
    <property type="entry name" value="METALLOPROTEASE PMBA"/>
    <property type="match status" value="1"/>
</dbReference>
<keyword evidence="6" id="KW-1185">Reference proteome</keyword>
<evidence type="ECO:0000256" key="1">
    <source>
        <dbReference type="ARBA" id="ARBA00005836"/>
    </source>
</evidence>
<evidence type="ECO:0000259" key="4">
    <source>
        <dbReference type="Pfam" id="PF19290"/>
    </source>
</evidence>
<evidence type="ECO:0000259" key="3">
    <source>
        <dbReference type="Pfam" id="PF19289"/>
    </source>
</evidence>
<dbReference type="InterPro" id="IPR045569">
    <property type="entry name" value="Metalloprtase-TldD/E_C"/>
</dbReference>
<sequence length="448" mass="49505">MIIQEFKNQLFSKASEFGFKDYELFYQKSESFVCMIDQGEVDQYTMSEEAGVSFRGFYNGRMGYAYSEKLDESSVEFLLDSAKENAGIIEEEDFSPVFEGSSSYPDENFENDMVNAGNDEIVEFTKEVERKVYKVDPRVSRTYYIAAFKEKCEKALFNSKGLGLNEAKSHLTFGGAVIVKEGEVTKTCSHNEYLKELSTERAQEIAEKMVKEALSYLNSERIANKTYPVVLRNDASSSILQAFTPIFSAENVQRGLSLLGKKVGETIANSKVNITDDPLKSSDALMGRNFDDEGVASKKVSVVESGKLKTLLHNLKTAKKSNVESTGHGFRESYKDALTVQPSNFYIEPDENSLDELLLELGDGIMITELSGLHSGVSEISGDFSVAAKGFVIEEGQVKSATNQLTIAGNFFDLLKDVEDIANDIDFAKGHGAAAPSLLVKQLAITCE</sequence>
<evidence type="ECO:0000313" key="5">
    <source>
        <dbReference type="EMBL" id="MFD2638062.1"/>
    </source>
</evidence>
<dbReference type="EMBL" id="JBHUMZ010000013">
    <property type="protein sequence ID" value="MFD2638062.1"/>
    <property type="molecule type" value="Genomic_DNA"/>
</dbReference>